<protein>
    <recommendedName>
        <fullName evidence="8">EGF-like domain-containing protein</fullName>
    </recommendedName>
</protein>
<keyword evidence="4" id="KW-0677">Repeat</keyword>
<dbReference type="InterPro" id="IPR024731">
    <property type="entry name" value="NELL2-like_EGF"/>
</dbReference>
<dbReference type="CDD" id="cd00054">
    <property type="entry name" value="EGF_CA"/>
    <property type="match status" value="1"/>
</dbReference>
<dbReference type="EMBL" id="OU503037">
    <property type="protein sequence ID" value="CAI9755681.1"/>
    <property type="molecule type" value="Genomic_DNA"/>
</dbReference>
<dbReference type="InterPro" id="IPR000152">
    <property type="entry name" value="EGF-type_Asp/Asn_hydroxyl_site"/>
</dbReference>
<evidence type="ECO:0000313" key="9">
    <source>
        <dbReference type="EMBL" id="CAI9755681.1"/>
    </source>
</evidence>
<dbReference type="PROSITE" id="PS50026">
    <property type="entry name" value="EGF_3"/>
    <property type="match status" value="1"/>
</dbReference>
<evidence type="ECO:0000256" key="4">
    <source>
        <dbReference type="ARBA" id="ARBA00022737"/>
    </source>
</evidence>
<dbReference type="PANTHER" id="PTHR33491">
    <property type="entry name" value="OSJNBA0016N04.9 PROTEIN"/>
    <property type="match status" value="1"/>
</dbReference>
<dbReference type="InterPro" id="IPR018097">
    <property type="entry name" value="EGF_Ca-bd_CS"/>
</dbReference>
<evidence type="ECO:0000256" key="2">
    <source>
        <dbReference type="ARBA" id="ARBA00022536"/>
    </source>
</evidence>
<dbReference type="SMART" id="SM00179">
    <property type="entry name" value="EGF_CA"/>
    <property type="match status" value="1"/>
</dbReference>
<name>A0AAD2DLF0_9LAMI</name>
<dbReference type="PROSITE" id="PS01187">
    <property type="entry name" value="EGF_CA"/>
    <property type="match status" value="1"/>
</dbReference>
<evidence type="ECO:0000256" key="5">
    <source>
        <dbReference type="ARBA" id="ARBA00023157"/>
    </source>
</evidence>
<dbReference type="SUPFAM" id="SSF57196">
    <property type="entry name" value="EGF/Laminin"/>
    <property type="match status" value="1"/>
</dbReference>
<dbReference type="Pfam" id="PF12947">
    <property type="entry name" value="EGF_3"/>
    <property type="match status" value="1"/>
</dbReference>
<dbReference type="GO" id="GO:0005509">
    <property type="term" value="F:calcium ion binding"/>
    <property type="evidence" value="ECO:0007669"/>
    <property type="project" value="InterPro"/>
</dbReference>
<dbReference type="InterPro" id="IPR000742">
    <property type="entry name" value="EGF"/>
</dbReference>
<comment type="subcellular location">
    <subcellularLocation>
        <location evidence="1">Membrane</location>
        <topology evidence="1">Single-pass membrane protein</topology>
    </subcellularLocation>
</comment>
<feature type="chain" id="PRO_5041912927" description="EGF-like domain-containing protein" evidence="7">
    <location>
        <begin position="23"/>
        <end position="334"/>
    </location>
</feature>
<evidence type="ECO:0000256" key="7">
    <source>
        <dbReference type="SAM" id="SignalP"/>
    </source>
</evidence>
<dbReference type="Gene3D" id="2.10.25.10">
    <property type="entry name" value="Laminin"/>
    <property type="match status" value="1"/>
</dbReference>
<comment type="caution">
    <text evidence="6">Lacks conserved residue(s) required for the propagation of feature annotation.</text>
</comment>
<evidence type="ECO:0000256" key="1">
    <source>
        <dbReference type="ARBA" id="ARBA00004167"/>
    </source>
</evidence>
<dbReference type="InterPro" id="IPR001881">
    <property type="entry name" value="EGF-like_Ca-bd_dom"/>
</dbReference>
<dbReference type="FunFam" id="2.10.25.10:FF:000038">
    <property type="entry name" value="Fibrillin 2"/>
    <property type="match status" value="1"/>
</dbReference>
<keyword evidence="5" id="KW-1015">Disulfide bond</keyword>
<gene>
    <name evidence="9" type="ORF">FPE_LOCUS3112</name>
</gene>
<dbReference type="AlphaFoldDB" id="A0AAD2DLF0"/>
<dbReference type="SMART" id="SM00181">
    <property type="entry name" value="EGF"/>
    <property type="match status" value="1"/>
</dbReference>
<proteinExistence type="predicted"/>
<organism evidence="9 10">
    <name type="scientific">Fraxinus pennsylvanica</name>
    <dbReference type="NCBI Taxonomy" id="56036"/>
    <lineage>
        <taxon>Eukaryota</taxon>
        <taxon>Viridiplantae</taxon>
        <taxon>Streptophyta</taxon>
        <taxon>Embryophyta</taxon>
        <taxon>Tracheophyta</taxon>
        <taxon>Spermatophyta</taxon>
        <taxon>Magnoliopsida</taxon>
        <taxon>eudicotyledons</taxon>
        <taxon>Gunneridae</taxon>
        <taxon>Pentapetalae</taxon>
        <taxon>asterids</taxon>
        <taxon>lamiids</taxon>
        <taxon>Lamiales</taxon>
        <taxon>Oleaceae</taxon>
        <taxon>Oleeae</taxon>
        <taxon>Fraxinus</taxon>
    </lineage>
</organism>
<evidence type="ECO:0000256" key="6">
    <source>
        <dbReference type="PROSITE-ProRule" id="PRU00076"/>
    </source>
</evidence>
<feature type="domain" description="EGF-like" evidence="8">
    <location>
        <begin position="256"/>
        <end position="289"/>
    </location>
</feature>
<evidence type="ECO:0000313" key="10">
    <source>
        <dbReference type="Proteomes" id="UP000834106"/>
    </source>
</evidence>
<keyword evidence="2 6" id="KW-0245">EGF-like domain</keyword>
<evidence type="ECO:0000256" key="3">
    <source>
        <dbReference type="ARBA" id="ARBA00022729"/>
    </source>
</evidence>
<dbReference type="Pfam" id="PF13947">
    <property type="entry name" value="GUB_WAK_bind"/>
    <property type="match status" value="1"/>
</dbReference>
<keyword evidence="10" id="KW-1185">Reference proteome</keyword>
<accession>A0AAD2DLF0</accession>
<feature type="signal peptide" evidence="7">
    <location>
        <begin position="1"/>
        <end position="22"/>
    </location>
</feature>
<keyword evidence="3 7" id="KW-0732">Signal</keyword>
<dbReference type="Proteomes" id="UP000834106">
    <property type="component" value="Chromosome 2"/>
</dbReference>
<dbReference type="InterPro" id="IPR025287">
    <property type="entry name" value="WAK_GUB"/>
</dbReference>
<sequence>MNLVLHTAAFTFLWLQLPLLLADNSNTATATTTAKPGCQNTCGNLTVPYPFGISVNGNCSLSPSFDINCNTSSDPPKAFLGTTDLEVTAIFDQKIWVKNSMASVCYDKDGNTTMYNSVTISLMNTSFSLSIENELTVIGCDDYTLLEDMEDSISACVGICSKFQDLSDGVCSGIGCCQASITKGLQYFYASLLSLNDHLNGVTTASALQDLQAILISVQAAKVSYKDFSLFDKNMYTIIVWPGHYRANLMKIPLLDVDECEDDPCDEYATCNNLPGTYSCECREGFLGDGRKDGLGCILVNSTYSSSFMHSLGITVPIGGYLRVVQSTEEKEKK</sequence>
<dbReference type="GO" id="GO:0016020">
    <property type="term" value="C:membrane"/>
    <property type="evidence" value="ECO:0007669"/>
    <property type="project" value="UniProtKB-SubCell"/>
</dbReference>
<reference evidence="9" key="1">
    <citation type="submission" date="2023-05" db="EMBL/GenBank/DDBJ databases">
        <authorList>
            <person name="Huff M."/>
        </authorList>
    </citation>
    <scope>NUCLEOTIDE SEQUENCE</scope>
</reference>
<evidence type="ECO:0000259" key="8">
    <source>
        <dbReference type="PROSITE" id="PS50026"/>
    </source>
</evidence>
<dbReference type="PROSITE" id="PS00010">
    <property type="entry name" value="ASX_HYDROXYL"/>
    <property type="match status" value="1"/>
</dbReference>
<dbReference type="GO" id="GO:0030247">
    <property type="term" value="F:polysaccharide binding"/>
    <property type="evidence" value="ECO:0007669"/>
    <property type="project" value="InterPro"/>
</dbReference>